<evidence type="ECO:0000259" key="1">
    <source>
        <dbReference type="Pfam" id="PF06114"/>
    </source>
</evidence>
<accession>K8EID6</accession>
<dbReference type="KEGG" id="cml:BN424_2173"/>
<dbReference type="HOGENOM" id="CLU_122894_1_1_9"/>
<dbReference type="Pfam" id="PF06114">
    <property type="entry name" value="Peptidase_M78"/>
    <property type="match status" value="1"/>
</dbReference>
<dbReference type="InterPro" id="IPR052345">
    <property type="entry name" value="Rad_response_metalloprotease"/>
</dbReference>
<dbReference type="OrthoDB" id="9816277at2"/>
<dbReference type="STRING" id="1234679.BN424_2173"/>
<name>K8EID6_CARML</name>
<evidence type="ECO:0000313" key="3">
    <source>
        <dbReference type="Proteomes" id="UP000000212"/>
    </source>
</evidence>
<dbReference type="Proteomes" id="UP000000212">
    <property type="component" value="Chromosome"/>
</dbReference>
<dbReference type="PANTHER" id="PTHR43236:SF1">
    <property type="entry name" value="BLL7220 PROTEIN"/>
    <property type="match status" value="1"/>
</dbReference>
<gene>
    <name evidence="2" type="ORF">BN424_2173</name>
</gene>
<protein>
    <recommendedName>
        <fullName evidence="1">IrrE N-terminal-like domain-containing protein</fullName>
    </recommendedName>
</protein>
<sequence length="140" mass="16224">MSLDIIDKKLNLLVNNHQTRDPFKLAHELGVKIIMEDLGGIYGYYNKELRIKFIHLNNHISEDYLNFTCAHELAHAIFHSDSNTPFLSSQSLTSSLKIEMEANYFASNLRIDGSHKDLGIDSKYTILDYYNLPLEMERFL</sequence>
<dbReference type="eggNOG" id="COG2856">
    <property type="taxonomic scope" value="Bacteria"/>
</dbReference>
<dbReference type="RefSeq" id="WP_015076765.1">
    <property type="nucleotide sequence ID" value="NC_019425.2"/>
</dbReference>
<dbReference type="EMBL" id="HE999757">
    <property type="protein sequence ID" value="CCO11613.2"/>
    <property type="molecule type" value="Genomic_DNA"/>
</dbReference>
<reference evidence="3" key="1">
    <citation type="journal article" date="2013" name="Genome Announc.">
        <title>Complete Chromosome Sequence of Carnobacterium maltaromaticum LMA 28.</title>
        <authorList>
            <person name="Cailliez-Grimal C."/>
            <person name="Chaillou S."/>
            <person name="Anba-Mondoloni J."/>
            <person name="Loux V."/>
            <person name="Afzal M.I."/>
            <person name="Rahman A."/>
            <person name="Kergourlay G."/>
            <person name="Champomier-Verges M.C."/>
            <person name="Zagorec M."/>
            <person name="Dalgaard P."/>
            <person name="Leisner J.J."/>
            <person name="Prevost H."/>
            <person name="Revol-Junelles A.M."/>
            <person name="Borges F."/>
        </authorList>
    </citation>
    <scope>NUCLEOTIDE SEQUENCE</scope>
    <source>
        <strain evidence="3">LMA28</strain>
    </source>
</reference>
<dbReference type="Gene3D" id="1.10.10.2910">
    <property type="match status" value="1"/>
</dbReference>
<keyword evidence="3" id="KW-1185">Reference proteome</keyword>
<evidence type="ECO:0000313" key="2">
    <source>
        <dbReference type="EMBL" id="CCO11613.2"/>
    </source>
</evidence>
<feature type="domain" description="IrrE N-terminal-like" evidence="1">
    <location>
        <begin position="28"/>
        <end position="111"/>
    </location>
</feature>
<proteinExistence type="predicted"/>
<dbReference type="AlphaFoldDB" id="K8EID6"/>
<dbReference type="PANTHER" id="PTHR43236">
    <property type="entry name" value="ANTITOXIN HIGA1"/>
    <property type="match status" value="1"/>
</dbReference>
<organism evidence="2 3">
    <name type="scientific">Carnobacterium maltaromaticum LMA28</name>
    <dbReference type="NCBI Taxonomy" id="1234679"/>
    <lineage>
        <taxon>Bacteria</taxon>
        <taxon>Bacillati</taxon>
        <taxon>Bacillota</taxon>
        <taxon>Bacilli</taxon>
        <taxon>Lactobacillales</taxon>
        <taxon>Carnobacteriaceae</taxon>
        <taxon>Carnobacterium</taxon>
    </lineage>
</organism>
<dbReference type="InterPro" id="IPR010359">
    <property type="entry name" value="IrrE_HExxH"/>
</dbReference>